<feature type="non-terminal residue" evidence="2">
    <location>
        <position position="1"/>
    </location>
</feature>
<sequence>VMHSHVVCILLTAEALILGTANKKSHISVCKFPHSGCKAFYTKQESFDSYRQCLKYCTFKTDADTKELEGYECVNFQTTCKPLVYYASISTGEHFLEWVKCLQVCDHLSGDTGAAPVEHSICDENKANCFNFGNPANSLEVFLRCYVNCQLHQKEEQTKIRQMQVCMSPGNSCISAKYFGELDQNAAFNGLKVCYNQCKEELANEKSLISVCKFPISECATFHLKRGRFDSYRQCLKYCTFKTDADNKELEGYECVNFQTTCKPLVYFDSISTGEHFLEWVKCLQVCDHLSGDTGAAPVEYSICDENKANCFNFGNPGTTLEVFLRCYVNCQLHQKEEQTKIRQMQVCRSPGKNCISAGYFGELDQNAGFKELILCYSDCEVKLANIQTSSGGPTESSITEY</sequence>
<gene>
    <name evidence="2" type="ORF">TR119426</name>
</gene>
<feature type="chain" id="PRO_5007050890" evidence="1">
    <location>
        <begin position="20"/>
        <end position="402"/>
    </location>
</feature>
<accession>A0A0X3P410</accession>
<organism evidence="2">
    <name type="scientific">Schistocephalus solidus</name>
    <name type="common">Tapeworm</name>
    <dbReference type="NCBI Taxonomy" id="70667"/>
    <lineage>
        <taxon>Eukaryota</taxon>
        <taxon>Metazoa</taxon>
        <taxon>Spiralia</taxon>
        <taxon>Lophotrochozoa</taxon>
        <taxon>Platyhelminthes</taxon>
        <taxon>Cestoda</taxon>
        <taxon>Eucestoda</taxon>
        <taxon>Diphyllobothriidea</taxon>
        <taxon>Diphyllobothriidae</taxon>
        <taxon>Schistocephalus</taxon>
    </lineage>
</organism>
<dbReference type="EMBL" id="GEEE01021329">
    <property type="protein sequence ID" value="JAP41896.1"/>
    <property type="molecule type" value="Transcribed_RNA"/>
</dbReference>
<dbReference type="AlphaFoldDB" id="A0A0X3P410"/>
<evidence type="ECO:0000313" key="2">
    <source>
        <dbReference type="EMBL" id="JAP41896.1"/>
    </source>
</evidence>
<feature type="signal peptide" evidence="1">
    <location>
        <begin position="1"/>
        <end position="19"/>
    </location>
</feature>
<reference evidence="2" key="1">
    <citation type="submission" date="2016-01" db="EMBL/GenBank/DDBJ databases">
        <title>Reference transcriptome for the parasite Schistocephalus solidus: insights into the molecular evolution of parasitism.</title>
        <authorList>
            <person name="Hebert F.O."/>
            <person name="Grambauer S."/>
            <person name="Barber I."/>
            <person name="Landry C.R."/>
            <person name="Aubin-Horth N."/>
        </authorList>
    </citation>
    <scope>NUCLEOTIDE SEQUENCE</scope>
</reference>
<name>A0A0X3P410_SCHSO</name>
<evidence type="ECO:0000256" key="1">
    <source>
        <dbReference type="SAM" id="SignalP"/>
    </source>
</evidence>
<protein>
    <submittedName>
        <fullName evidence="2">Uncharacterized protein</fullName>
    </submittedName>
</protein>
<keyword evidence="1" id="KW-0732">Signal</keyword>
<proteinExistence type="predicted"/>